<dbReference type="AlphaFoldDB" id="A0A5R9FSZ2"/>
<comment type="caution">
    <text evidence="2">The sequence shown here is derived from an EMBL/GenBank/DDBJ whole genome shotgun (WGS) entry which is preliminary data.</text>
</comment>
<protein>
    <recommendedName>
        <fullName evidence="4">DUF3558 domain-containing protein</fullName>
    </recommendedName>
</protein>
<dbReference type="RefSeq" id="WP_138044052.1">
    <property type="nucleotide sequence ID" value="NZ_VBZC01000005.1"/>
</dbReference>
<proteinExistence type="predicted"/>
<reference evidence="2 3" key="1">
    <citation type="submission" date="2019-05" db="EMBL/GenBank/DDBJ databases">
        <title>Streptomyces sp. NEAU-C151, a novel actinomycete isolated from soil.</title>
        <authorList>
            <person name="Han L."/>
            <person name="Jiang H."/>
        </authorList>
    </citation>
    <scope>NUCLEOTIDE SEQUENCE [LARGE SCALE GENOMIC DNA]</scope>
    <source>
        <strain evidence="2 3">NEAU-C151</strain>
    </source>
</reference>
<organism evidence="2 3">
    <name type="scientific">Streptomyces montanus</name>
    <dbReference type="NCBI Taxonomy" id="2580423"/>
    <lineage>
        <taxon>Bacteria</taxon>
        <taxon>Bacillati</taxon>
        <taxon>Actinomycetota</taxon>
        <taxon>Actinomycetes</taxon>
        <taxon>Kitasatosporales</taxon>
        <taxon>Streptomycetaceae</taxon>
        <taxon>Streptomyces</taxon>
    </lineage>
</organism>
<keyword evidence="3" id="KW-1185">Reference proteome</keyword>
<evidence type="ECO:0008006" key="4">
    <source>
        <dbReference type="Google" id="ProtNLM"/>
    </source>
</evidence>
<name>A0A5R9FSZ2_9ACTN</name>
<dbReference type="EMBL" id="VBZC01000005">
    <property type="protein sequence ID" value="TLS47137.1"/>
    <property type="molecule type" value="Genomic_DNA"/>
</dbReference>
<gene>
    <name evidence="2" type="ORF">FE633_06225</name>
</gene>
<evidence type="ECO:0000256" key="1">
    <source>
        <dbReference type="SAM" id="MobiDB-lite"/>
    </source>
</evidence>
<dbReference type="Proteomes" id="UP000305906">
    <property type="component" value="Unassembled WGS sequence"/>
</dbReference>
<evidence type="ECO:0000313" key="3">
    <source>
        <dbReference type="Proteomes" id="UP000305906"/>
    </source>
</evidence>
<feature type="region of interest" description="Disordered" evidence="1">
    <location>
        <begin position="182"/>
        <end position="203"/>
    </location>
</feature>
<accession>A0A5R9FSZ2</accession>
<sequence>MTAAVVLGVAGYVAEPYARDWMLAGSACDGALPRDVVDRLMPEDAHLDSEESRQSDGLGSYGCDLTIEGDEIQNSRLIEMEAYTRRDDQDREFFGAFPEEGFSRQGVLPDGLPGFIDDYRAINLLLPCPDLGEDAEGRQRKLLVRTWMGTDTLSGVPGAAYEAAIALTNSASERLGCGAEPLKAPKGGAVPADPEDDPKTLSTAEAKGTACGWVAEAGLPKGVDWRVDVGMNNAAPTGRCDVSSGDRESGSEKSLAFVAWYGDWSSRLNFEGGNGEFRSMTATARCDGEAANYALGGSEDIPGVGKADQQRLLKRFAQDQVNRRGCSDLRFHF</sequence>
<evidence type="ECO:0000313" key="2">
    <source>
        <dbReference type="EMBL" id="TLS47137.1"/>
    </source>
</evidence>